<gene>
    <name evidence="1" type="ORF">SAMN05421641_10351</name>
</gene>
<dbReference type="AlphaFoldDB" id="A0A1N6PK90"/>
<reference evidence="1 2" key="1">
    <citation type="submission" date="2017-01" db="EMBL/GenBank/DDBJ databases">
        <authorList>
            <person name="Varghese N."/>
            <person name="Submissions S."/>
        </authorList>
    </citation>
    <scope>NUCLEOTIDE SEQUENCE [LARGE SCALE GENOMIC DNA]</scope>
    <source>
        <strain evidence="1 2">ATCC 700171</strain>
    </source>
</reference>
<organism evidence="1 2">
    <name type="scientific">Paracoccus thiocyanatus</name>
    <dbReference type="NCBI Taxonomy" id="34006"/>
    <lineage>
        <taxon>Bacteria</taxon>
        <taxon>Pseudomonadati</taxon>
        <taxon>Pseudomonadota</taxon>
        <taxon>Alphaproteobacteria</taxon>
        <taxon>Rhodobacterales</taxon>
        <taxon>Paracoccaceae</taxon>
        <taxon>Paracoccus</taxon>
    </lineage>
</organism>
<dbReference type="Proteomes" id="UP000323956">
    <property type="component" value="Unassembled WGS sequence"/>
</dbReference>
<dbReference type="EMBL" id="FTMK01000003">
    <property type="protein sequence ID" value="SIQ04760.1"/>
    <property type="molecule type" value="Genomic_DNA"/>
</dbReference>
<sequence>MMLVEVTAPAAAALPVAVLRDHLRLGTGFGMPGDGAGDGAETAALAGFLRAAIATVEARTGKVLLARRFRLRLEAWRDPQGQPLPLAPVEAVETVEIADAAGAVAVVDPAAWRLVADMQRPVLAPVGTVLPAVPQGGFAEINFRAGFGAEWAQVPADLAQAVLLLAARYHEDRSFEGSAGALPFGVGALIERWRSVRVLGGRGNPRGRA</sequence>
<dbReference type="InterPro" id="IPR011738">
    <property type="entry name" value="Phage_CHP"/>
</dbReference>
<protein>
    <recommendedName>
        <fullName evidence="3">PhiE125 gp8 family phage protein</fullName>
    </recommendedName>
</protein>
<evidence type="ECO:0000313" key="2">
    <source>
        <dbReference type="Proteomes" id="UP000323956"/>
    </source>
</evidence>
<name>A0A1N6PK90_9RHOB</name>
<evidence type="ECO:0000313" key="1">
    <source>
        <dbReference type="EMBL" id="SIQ04760.1"/>
    </source>
</evidence>
<accession>A0A1N6PK90</accession>
<proteinExistence type="predicted"/>
<evidence type="ECO:0008006" key="3">
    <source>
        <dbReference type="Google" id="ProtNLM"/>
    </source>
</evidence>
<dbReference type="RefSeq" id="WP_149764319.1">
    <property type="nucleotide sequence ID" value="NZ_FTMK01000003.1"/>
</dbReference>
<dbReference type="NCBIfam" id="TIGR02215">
    <property type="entry name" value="phage_chp_gp8"/>
    <property type="match status" value="1"/>
</dbReference>
<dbReference type="OrthoDB" id="8478788at2"/>